<feature type="domain" description="U-box" evidence="17">
    <location>
        <begin position="998"/>
        <end position="1069"/>
    </location>
</feature>
<dbReference type="GO" id="GO:0006511">
    <property type="term" value="P:ubiquitin-dependent protein catabolic process"/>
    <property type="evidence" value="ECO:0007669"/>
    <property type="project" value="InterPro"/>
</dbReference>
<keyword evidence="8" id="KW-0597">Phosphoprotein</keyword>
<dbReference type="PANTHER" id="PTHR13931:SF2">
    <property type="entry name" value="UBIQUITIN CONJUGATION FACTOR E4 B"/>
    <property type="match status" value="1"/>
</dbReference>
<evidence type="ECO:0000256" key="9">
    <source>
        <dbReference type="ARBA" id="ARBA00022679"/>
    </source>
</evidence>
<keyword evidence="10" id="KW-0833">Ubl conjugation pathway</keyword>
<dbReference type="InterPro" id="IPR003613">
    <property type="entry name" value="Ubox_domain"/>
</dbReference>
<dbReference type="GO" id="GO:0005737">
    <property type="term" value="C:cytoplasm"/>
    <property type="evidence" value="ECO:0007669"/>
    <property type="project" value="UniProtKB-SubCell"/>
</dbReference>
<keyword evidence="19" id="KW-1185">Reference proteome</keyword>
<dbReference type="GO" id="GO:0005634">
    <property type="term" value="C:nucleus"/>
    <property type="evidence" value="ECO:0007669"/>
    <property type="project" value="UniProtKB-SubCell"/>
</dbReference>
<accession>A0A8J2RA08</accession>
<keyword evidence="11" id="KW-0007">Acetylation</keyword>
<evidence type="ECO:0000256" key="13">
    <source>
        <dbReference type="ARBA" id="ARBA00056267"/>
    </source>
</evidence>
<evidence type="ECO:0000256" key="4">
    <source>
        <dbReference type="ARBA" id="ARBA00004906"/>
    </source>
</evidence>
<evidence type="ECO:0000256" key="2">
    <source>
        <dbReference type="ARBA" id="ARBA00004123"/>
    </source>
</evidence>
<evidence type="ECO:0000256" key="15">
    <source>
        <dbReference type="ARBA" id="ARBA00081821"/>
    </source>
</evidence>
<dbReference type="AlphaFoldDB" id="A0A8J2RA08"/>
<dbReference type="CDD" id="cd16658">
    <property type="entry name" value="RING-Ubox_UBE4B"/>
    <property type="match status" value="1"/>
</dbReference>
<evidence type="ECO:0000256" key="12">
    <source>
        <dbReference type="ARBA" id="ARBA00023242"/>
    </source>
</evidence>
<dbReference type="EC" id="2.3.2.27" evidence="6"/>
<evidence type="ECO:0000256" key="6">
    <source>
        <dbReference type="ARBA" id="ARBA00012483"/>
    </source>
</evidence>
<dbReference type="GO" id="GO:0036503">
    <property type="term" value="P:ERAD pathway"/>
    <property type="evidence" value="ECO:0007669"/>
    <property type="project" value="InterPro"/>
</dbReference>
<dbReference type="Pfam" id="PF04564">
    <property type="entry name" value="U-box"/>
    <property type="match status" value="1"/>
</dbReference>
<evidence type="ECO:0000259" key="17">
    <source>
        <dbReference type="PROSITE" id="PS51698"/>
    </source>
</evidence>
<dbReference type="SUPFAM" id="SSF57850">
    <property type="entry name" value="RING/U-box"/>
    <property type="match status" value="1"/>
</dbReference>
<organism evidence="18 19">
    <name type="scientific">Daphnia galeata</name>
    <dbReference type="NCBI Taxonomy" id="27404"/>
    <lineage>
        <taxon>Eukaryota</taxon>
        <taxon>Metazoa</taxon>
        <taxon>Ecdysozoa</taxon>
        <taxon>Arthropoda</taxon>
        <taxon>Crustacea</taxon>
        <taxon>Branchiopoda</taxon>
        <taxon>Diplostraca</taxon>
        <taxon>Cladocera</taxon>
        <taxon>Anomopoda</taxon>
        <taxon>Daphniidae</taxon>
        <taxon>Daphnia</taxon>
    </lineage>
</organism>
<dbReference type="PANTHER" id="PTHR13931">
    <property type="entry name" value="UBIQUITINATION FACTOR E4"/>
    <property type="match status" value="1"/>
</dbReference>
<reference evidence="18" key="1">
    <citation type="submission" date="2021-11" db="EMBL/GenBank/DDBJ databases">
        <authorList>
            <person name="Schell T."/>
        </authorList>
    </citation>
    <scope>NUCLEOTIDE SEQUENCE</scope>
    <source>
        <strain evidence="18">M5</strain>
    </source>
</reference>
<comment type="catalytic activity">
    <reaction evidence="1">
        <text>S-ubiquitinyl-[E2 ubiquitin-conjugating enzyme]-L-cysteine + [acceptor protein]-L-lysine = [E2 ubiquitin-conjugating enzyme]-L-cysteine + N(6)-ubiquitinyl-[acceptor protein]-L-lysine.</text>
        <dbReference type="EC" id="2.3.2.27"/>
    </reaction>
</comment>
<dbReference type="GO" id="GO:0000151">
    <property type="term" value="C:ubiquitin ligase complex"/>
    <property type="evidence" value="ECO:0007669"/>
    <property type="project" value="InterPro"/>
</dbReference>
<dbReference type="UniPathway" id="UPA00143"/>
<dbReference type="PROSITE" id="PS51698">
    <property type="entry name" value="U_BOX"/>
    <property type="match status" value="1"/>
</dbReference>
<keyword evidence="9" id="KW-0808">Transferase</keyword>
<evidence type="ECO:0000256" key="8">
    <source>
        <dbReference type="ARBA" id="ARBA00022553"/>
    </source>
</evidence>
<dbReference type="Proteomes" id="UP000789390">
    <property type="component" value="Unassembled WGS sequence"/>
</dbReference>
<comment type="pathway">
    <text evidence="4">Protein modification; protein ubiquitination.</text>
</comment>
<comment type="subcellular location">
    <subcellularLocation>
        <location evidence="3">Cytoplasm</location>
    </subcellularLocation>
    <subcellularLocation>
        <location evidence="2">Nucleus</location>
    </subcellularLocation>
</comment>
<dbReference type="SMART" id="SM00504">
    <property type="entry name" value="Ubox"/>
    <property type="match status" value="1"/>
</dbReference>
<dbReference type="FunFam" id="3.30.40.10:FF:000060">
    <property type="entry name" value="ubiquitin conjugation factor E4 B"/>
    <property type="match status" value="1"/>
</dbReference>
<comment type="similarity">
    <text evidence="5">Belongs to the ubiquitin conjugation factor E4 family.</text>
</comment>
<evidence type="ECO:0000256" key="7">
    <source>
        <dbReference type="ARBA" id="ARBA00022490"/>
    </source>
</evidence>
<comment type="caution">
    <text evidence="18">The sequence shown here is derived from an EMBL/GenBank/DDBJ whole genome shotgun (WGS) entry which is preliminary data.</text>
</comment>
<dbReference type="GO" id="GO:0034450">
    <property type="term" value="F:ubiquitin-ubiquitin ligase activity"/>
    <property type="evidence" value="ECO:0007669"/>
    <property type="project" value="InterPro"/>
</dbReference>
<evidence type="ECO:0000256" key="5">
    <source>
        <dbReference type="ARBA" id="ARBA00007434"/>
    </source>
</evidence>
<keyword evidence="12" id="KW-0539">Nucleus</keyword>
<evidence type="ECO:0000256" key="14">
    <source>
        <dbReference type="ARBA" id="ARBA00072779"/>
    </source>
</evidence>
<proteinExistence type="inferred from homology"/>
<evidence type="ECO:0000313" key="18">
    <source>
        <dbReference type="EMBL" id="CAH0099871.1"/>
    </source>
</evidence>
<keyword evidence="7" id="KW-0963">Cytoplasm</keyword>
<evidence type="ECO:0000313" key="19">
    <source>
        <dbReference type="Proteomes" id="UP000789390"/>
    </source>
</evidence>
<dbReference type="InterPro" id="IPR019474">
    <property type="entry name" value="Ub_conjug_fac_E4_core"/>
</dbReference>
<evidence type="ECO:0000256" key="10">
    <source>
        <dbReference type="ARBA" id="ARBA00022786"/>
    </source>
</evidence>
<dbReference type="OrthoDB" id="20295at2759"/>
<dbReference type="Gene3D" id="3.30.40.10">
    <property type="entry name" value="Zinc/RING finger domain, C3HC4 (zinc finger)"/>
    <property type="match status" value="1"/>
</dbReference>
<dbReference type="InterPro" id="IPR013083">
    <property type="entry name" value="Znf_RING/FYVE/PHD"/>
</dbReference>
<dbReference type="InterPro" id="IPR045132">
    <property type="entry name" value="UBE4"/>
</dbReference>
<name>A0A8J2RA08_9CRUS</name>
<gene>
    <name evidence="18" type="ORF">DGAL_LOCUS2029</name>
</gene>
<comment type="function">
    <text evidence="13">Ubiquitin-protein ligase that probably functions as an E3 ligase in conjunction with specific E1 and E2 ligases. May also function as an E4 ligase mediating the assembly of polyubiquitin chains on substrates ubiquitinated by another E3 ubiquitin ligase. May regulate myosin assembly in striated muscles together with STUB1 and VCP/p97 by targeting myosin chaperone UNC45B for proteasomal degradation.</text>
</comment>
<dbReference type="EMBL" id="CAKKLH010000026">
    <property type="protein sequence ID" value="CAH0099871.1"/>
    <property type="molecule type" value="Genomic_DNA"/>
</dbReference>
<protein>
    <recommendedName>
        <fullName evidence="14">Ubiquitin conjugation factor E4 B</fullName>
        <ecNumber evidence="6">2.3.2.27</ecNumber>
    </recommendedName>
    <alternativeName>
        <fullName evidence="16">RING-type E3 ubiquitin transferase E4 B</fullName>
    </alternativeName>
    <alternativeName>
        <fullName evidence="15">Ubiquitin fusion degradation protein 2</fullName>
    </alternativeName>
</protein>
<evidence type="ECO:0000256" key="16">
    <source>
        <dbReference type="ARBA" id="ARBA00083610"/>
    </source>
</evidence>
<dbReference type="GO" id="GO:0000209">
    <property type="term" value="P:protein polyubiquitination"/>
    <property type="evidence" value="ECO:0007669"/>
    <property type="project" value="TreeGrafter"/>
</dbReference>
<sequence length="1069" mass="122989">MSELTQEEIRQRRLARLAMMSTGVAPISNPTLSPASTSSQPSNAIFMENVSMLYTPSTPVKNYPMDIDGTTPRKIEAMDMDGATPRKIEAMDIDEPAIGTPSKIQSNADSFYTEDFLNTTVTKILCVSRKLEKNCIVLSAIWPNNPLVTRDSCANSHCIMETVGDMIMEALDLIMHSVEKPTQLFQEGSQINCLQYLIDCYSRMEEHVKKYSKKCSISIVKELLIKIKTELCTALALILEGFMTEPIKKNYYDMLYEHLKKHSLPSEFFYELVHHLETDYARFNKIFSPLLLVIRNESQKGSVSDSSHTAALQVLSDLCDCRTGVNSSTRPFCNLMIRLGNWIVEPLTEATGREFAKFTFLGPFLCTSLFAEDDGQIAEKLKATANESRPIVSSLQQEVELTRNLLHKVFYALLANSGSREATLQWIAVALKRNEKRSMINVESRLVAGDGFFLNLAAVMHQLSLKIKLDKVDIFYPFHPHSRISNSVANETKIKVNSQESQQWVEQLNQPDSGHIWQECKFPTECWFMTLHAQHLAYLPAARRHQRRMRALKDYQKLVDEMQNSETEWSQTPAARRNRELIAMWQEQVKKLLLSKPCAEAALMDEKLISNYMHFNSMAAELEMQTLCPEIMLPTSNSTLPSKATPLFANYPEWYVEDIAEFLLLALQHMPQIVARTVDQMVMTWLLTLVCSAHCFNNPYLVAKLVEVLFMMNPSVQPRTETLHERLLTHKISQSALPPSLMKFYADVESTGAASEFYDKFTIRFHISIILKSLWQSPIHRETVIQELKSGKQFVKFINMLMNDTTFLLDESLESLRRIHEVQEAMENRSTWEQQPEEQKETRLRQLATDERMCKSYLTLARETVDMLHYLTQHVPDPFLRPELIDRLAAMLNFNLQQLCGPKCKHFKVKNADNYGWEPRRVLDQLTDIYLHLDSDVFAQALAADERSFRFELFEEAAVRLERALIKAPLQIAHWRELSAKAQRIVLQNKKRELDFSDAPEEFRDPLMDTLMDDPVLLPSGKVMDRAVILRHLLNSSTDPFNRQPLTEDMLMPVEDLKLRIVAWKRQKE</sequence>
<evidence type="ECO:0000256" key="3">
    <source>
        <dbReference type="ARBA" id="ARBA00004496"/>
    </source>
</evidence>
<evidence type="ECO:0000256" key="11">
    <source>
        <dbReference type="ARBA" id="ARBA00022990"/>
    </source>
</evidence>
<dbReference type="Pfam" id="PF10408">
    <property type="entry name" value="Ufd2P_core"/>
    <property type="match status" value="1"/>
</dbReference>
<evidence type="ECO:0000256" key="1">
    <source>
        <dbReference type="ARBA" id="ARBA00000900"/>
    </source>
</evidence>